<dbReference type="EMBL" id="JAUEDM010000002">
    <property type="protein sequence ID" value="KAK3324961.1"/>
    <property type="molecule type" value="Genomic_DNA"/>
</dbReference>
<protein>
    <submittedName>
        <fullName evidence="2">Uncharacterized protein</fullName>
    </submittedName>
</protein>
<keyword evidence="3" id="KW-1185">Reference proteome</keyword>
<proteinExistence type="predicted"/>
<organism evidence="2 3">
    <name type="scientific">Apodospora peruviana</name>
    <dbReference type="NCBI Taxonomy" id="516989"/>
    <lineage>
        <taxon>Eukaryota</taxon>
        <taxon>Fungi</taxon>
        <taxon>Dikarya</taxon>
        <taxon>Ascomycota</taxon>
        <taxon>Pezizomycotina</taxon>
        <taxon>Sordariomycetes</taxon>
        <taxon>Sordariomycetidae</taxon>
        <taxon>Sordariales</taxon>
        <taxon>Lasiosphaeriaceae</taxon>
        <taxon>Apodospora</taxon>
    </lineage>
</organism>
<reference evidence="2" key="2">
    <citation type="submission" date="2023-06" db="EMBL/GenBank/DDBJ databases">
        <authorList>
            <consortium name="Lawrence Berkeley National Laboratory"/>
            <person name="Haridas S."/>
            <person name="Hensen N."/>
            <person name="Bonometti L."/>
            <person name="Westerberg I."/>
            <person name="Brannstrom I.O."/>
            <person name="Guillou S."/>
            <person name="Cros-Aarteil S."/>
            <person name="Calhoun S."/>
            <person name="Kuo A."/>
            <person name="Mondo S."/>
            <person name="Pangilinan J."/>
            <person name="Riley R."/>
            <person name="Labutti K."/>
            <person name="Andreopoulos B."/>
            <person name="Lipzen A."/>
            <person name="Chen C."/>
            <person name="Yanf M."/>
            <person name="Daum C."/>
            <person name="Ng V."/>
            <person name="Clum A."/>
            <person name="Steindorff A."/>
            <person name="Ohm R."/>
            <person name="Martin F."/>
            <person name="Silar P."/>
            <person name="Natvig D."/>
            <person name="Lalanne C."/>
            <person name="Gautier V."/>
            <person name="Ament-Velasquez S.L."/>
            <person name="Kruys A."/>
            <person name="Hutchinson M.I."/>
            <person name="Powell A.J."/>
            <person name="Barry K."/>
            <person name="Miller A.N."/>
            <person name="Grigoriev I.V."/>
            <person name="Debuchy R."/>
            <person name="Gladieux P."/>
            <person name="Thoren M.H."/>
            <person name="Johannesson H."/>
        </authorList>
    </citation>
    <scope>NUCLEOTIDE SEQUENCE</scope>
    <source>
        <strain evidence="2">CBS 118394</strain>
    </source>
</reference>
<comment type="caution">
    <text evidence="2">The sequence shown here is derived from an EMBL/GenBank/DDBJ whole genome shotgun (WGS) entry which is preliminary data.</text>
</comment>
<accession>A0AAE0MA28</accession>
<reference evidence="2" key="1">
    <citation type="journal article" date="2023" name="Mol. Phylogenet. Evol.">
        <title>Genome-scale phylogeny and comparative genomics of the fungal order Sordariales.</title>
        <authorList>
            <person name="Hensen N."/>
            <person name="Bonometti L."/>
            <person name="Westerberg I."/>
            <person name="Brannstrom I.O."/>
            <person name="Guillou S."/>
            <person name="Cros-Aarteil S."/>
            <person name="Calhoun S."/>
            <person name="Haridas S."/>
            <person name="Kuo A."/>
            <person name="Mondo S."/>
            <person name="Pangilinan J."/>
            <person name="Riley R."/>
            <person name="LaButti K."/>
            <person name="Andreopoulos B."/>
            <person name="Lipzen A."/>
            <person name="Chen C."/>
            <person name="Yan M."/>
            <person name="Daum C."/>
            <person name="Ng V."/>
            <person name="Clum A."/>
            <person name="Steindorff A."/>
            <person name="Ohm R.A."/>
            <person name="Martin F."/>
            <person name="Silar P."/>
            <person name="Natvig D.O."/>
            <person name="Lalanne C."/>
            <person name="Gautier V."/>
            <person name="Ament-Velasquez S.L."/>
            <person name="Kruys A."/>
            <person name="Hutchinson M.I."/>
            <person name="Powell A.J."/>
            <person name="Barry K."/>
            <person name="Miller A.N."/>
            <person name="Grigoriev I.V."/>
            <person name="Debuchy R."/>
            <person name="Gladieux P."/>
            <person name="Hiltunen Thoren M."/>
            <person name="Johannesson H."/>
        </authorList>
    </citation>
    <scope>NUCLEOTIDE SEQUENCE</scope>
    <source>
        <strain evidence="2">CBS 118394</strain>
    </source>
</reference>
<dbReference type="AlphaFoldDB" id="A0AAE0MA28"/>
<gene>
    <name evidence="2" type="ORF">B0H66DRAFT_615282</name>
</gene>
<name>A0AAE0MA28_9PEZI</name>
<feature type="region of interest" description="Disordered" evidence="1">
    <location>
        <begin position="105"/>
        <end position="139"/>
    </location>
</feature>
<sequence>MPGVYLSPICLAFRKLTGEDNYNRWRTNVLNVLESYNFTRYIESAWRLERAAIRAAFEISFSDNVYTRLENAACKQLSLLVGRAHCLFPLPLFNGIGFAPDVRQPKEDRRRQLSVSTKGGSTPGDEEPQSSLWPTPTHANVPRFRQLTCEGDYRMWEANVRNVLQACGLYDYIEHSVPEPARAYQKMIWNRQRAAIRAGLEMSFSHEVFTRLETSAGI</sequence>
<feature type="compositionally biased region" description="Polar residues" evidence="1">
    <location>
        <begin position="129"/>
        <end position="138"/>
    </location>
</feature>
<evidence type="ECO:0000313" key="2">
    <source>
        <dbReference type="EMBL" id="KAK3324961.1"/>
    </source>
</evidence>
<dbReference type="Proteomes" id="UP001283341">
    <property type="component" value="Unassembled WGS sequence"/>
</dbReference>
<evidence type="ECO:0000313" key="3">
    <source>
        <dbReference type="Proteomes" id="UP001283341"/>
    </source>
</evidence>
<evidence type="ECO:0000256" key="1">
    <source>
        <dbReference type="SAM" id="MobiDB-lite"/>
    </source>
</evidence>